<accession>A0A364KVS2</accession>
<gene>
    <name evidence="4" type="ORF">BHQ10_003641</name>
</gene>
<dbReference type="Pfam" id="PF13193">
    <property type="entry name" value="AMP-binding_C"/>
    <property type="match status" value="1"/>
</dbReference>
<dbReference type="GO" id="GO:0016405">
    <property type="term" value="F:CoA-ligase activity"/>
    <property type="evidence" value="ECO:0007669"/>
    <property type="project" value="TreeGrafter"/>
</dbReference>
<dbReference type="OrthoDB" id="6509636at2759"/>
<feature type="domain" description="AMP-dependent synthetase/ligase" evidence="2">
    <location>
        <begin position="28"/>
        <end position="394"/>
    </location>
</feature>
<evidence type="ECO:0000313" key="5">
    <source>
        <dbReference type="Proteomes" id="UP000249363"/>
    </source>
</evidence>
<dbReference type="AlphaFoldDB" id="A0A364KVS2"/>
<dbReference type="InterPro" id="IPR025110">
    <property type="entry name" value="AMP-bd_C"/>
</dbReference>
<dbReference type="InterPro" id="IPR042099">
    <property type="entry name" value="ANL_N_sf"/>
</dbReference>
<dbReference type="Gene3D" id="3.40.50.12780">
    <property type="entry name" value="N-terminal domain of ligase-like"/>
    <property type="match status" value="1"/>
</dbReference>
<dbReference type="CDD" id="cd05911">
    <property type="entry name" value="Firefly_Luc_like"/>
    <property type="match status" value="1"/>
</dbReference>
<dbReference type="PANTHER" id="PTHR24096">
    <property type="entry name" value="LONG-CHAIN-FATTY-ACID--COA LIGASE"/>
    <property type="match status" value="1"/>
</dbReference>
<dbReference type="InterPro" id="IPR045851">
    <property type="entry name" value="AMP-bd_C_sf"/>
</dbReference>
<comment type="similarity">
    <text evidence="1">Belongs to the ATP-dependent AMP-binding enzyme family.</text>
</comment>
<dbReference type="EMBL" id="MIKG01000006">
    <property type="protein sequence ID" value="RAO67629.1"/>
    <property type="molecule type" value="Genomic_DNA"/>
</dbReference>
<sequence length="549" mass="60524">MVFKAERYVDIPTKDILSYIFDKPEYDQNKPIYIDVHNPSRSISCNQARSIIRKLIAGFREAGVKEGDCVAIHSFNDILYCMLVLAIIGVGGVYTGTNPTYTTAELSHHIKTSKSKFLISEPEILESLLGAAKENNVPLHNIWVFDPLGQPIPSGHISWRELLNFGEQDWVRFDDAQNSKSRPAARLFSSGTTGLPKGTNLTHYNLISQHELTTKAHPRPHAISRVVALPMFHAAAAPSTNVSALAGGEIIYMMRRFELQTFLRATEKHGATEMAAVPPIVLAIVMSPFSRTRPFMKSIRAVSCGAAPLDKGLQARLLELLEPGVPFNQVWGMTETSCVATMFGYPEKDDTGSVGRLIPNLEAKLIDDDGNDISAYGVRGEICVRGPTIIPGYFENPKANAESFDKDGYFKTGDIGYCDEATRKWYIIDRKKELIKVRGFQVAPPELEAVLLSHPQIIDAAVIGVPHPSGDGEAPRAYIVRRPGPEGERLTEEVIKTYLSGRLSKYKALVGGVKFVDAIAKNASGKILKRLLREASKKELEAALNKPKL</sequence>
<comment type="caution">
    <text evidence="4">The sequence shown here is derived from an EMBL/GenBank/DDBJ whole genome shotgun (WGS) entry which is preliminary data.</text>
</comment>
<protein>
    <recommendedName>
        <fullName evidence="6">AMP-dependent synthetase/ligase domain-containing protein</fullName>
    </recommendedName>
</protein>
<dbReference type="SUPFAM" id="SSF56801">
    <property type="entry name" value="Acetyl-CoA synthetase-like"/>
    <property type="match status" value="1"/>
</dbReference>
<name>A0A364KVS2_TALAM</name>
<dbReference type="Pfam" id="PF00501">
    <property type="entry name" value="AMP-binding"/>
    <property type="match status" value="1"/>
</dbReference>
<keyword evidence="5" id="KW-1185">Reference proteome</keyword>
<dbReference type="STRING" id="1196081.A0A364KVS2"/>
<proteinExistence type="inferred from homology"/>
<dbReference type="FunFam" id="3.30.300.30:FF:000007">
    <property type="entry name" value="4-coumarate--CoA ligase 2"/>
    <property type="match status" value="1"/>
</dbReference>
<dbReference type="GO" id="GO:0019748">
    <property type="term" value="P:secondary metabolic process"/>
    <property type="evidence" value="ECO:0007669"/>
    <property type="project" value="TreeGrafter"/>
</dbReference>
<reference evidence="4 5" key="1">
    <citation type="journal article" date="2017" name="Biotechnol. Biofuels">
        <title>Differential beta-glucosidase expression as a function of carbon source availability in Talaromyces amestolkiae: a genomic and proteomic approach.</title>
        <authorList>
            <person name="de Eugenio L.I."/>
            <person name="Mendez-Liter J.A."/>
            <person name="Nieto-Dominguez M."/>
            <person name="Alonso L."/>
            <person name="Gil-Munoz J."/>
            <person name="Barriuso J."/>
            <person name="Prieto A."/>
            <person name="Martinez M.J."/>
        </authorList>
    </citation>
    <scope>NUCLEOTIDE SEQUENCE [LARGE SCALE GENOMIC DNA]</scope>
    <source>
        <strain evidence="4 5">CIB</strain>
    </source>
</reference>
<dbReference type="Proteomes" id="UP000249363">
    <property type="component" value="Unassembled WGS sequence"/>
</dbReference>
<feature type="domain" description="AMP-binding enzyme C-terminal" evidence="3">
    <location>
        <begin position="446"/>
        <end position="526"/>
    </location>
</feature>
<dbReference type="Gene3D" id="3.30.300.30">
    <property type="match status" value="1"/>
</dbReference>
<dbReference type="GeneID" id="63792857"/>
<dbReference type="PANTHER" id="PTHR24096:SF265">
    <property type="entry name" value="ENZYME, PUTATIVE (AFU_ORTHOLOGUE AFUA_5G14270)-RELATED"/>
    <property type="match status" value="1"/>
</dbReference>
<dbReference type="RefSeq" id="XP_040732145.1">
    <property type="nucleotide sequence ID" value="XM_040875920.1"/>
</dbReference>
<evidence type="ECO:0008006" key="6">
    <source>
        <dbReference type="Google" id="ProtNLM"/>
    </source>
</evidence>
<organism evidence="4 5">
    <name type="scientific">Talaromyces amestolkiae</name>
    <dbReference type="NCBI Taxonomy" id="1196081"/>
    <lineage>
        <taxon>Eukaryota</taxon>
        <taxon>Fungi</taxon>
        <taxon>Dikarya</taxon>
        <taxon>Ascomycota</taxon>
        <taxon>Pezizomycotina</taxon>
        <taxon>Eurotiomycetes</taxon>
        <taxon>Eurotiomycetidae</taxon>
        <taxon>Eurotiales</taxon>
        <taxon>Trichocomaceae</taxon>
        <taxon>Talaromyces</taxon>
        <taxon>Talaromyces sect. Talaromyces</taxon>
    </lineage>
</organism>
<evidence type="ECO:0000313" key="4">
    <source>
        <dbReference type="EMBL" id="RAO67629.1"/>
    </source>
</evidence>
<evidence type="ECO:0000256" key="1">
    <source>
        <dbReference type="ARBA" id="ARBA00006432"/>
    </source>
</evidence>
<evidence type="ECO:0000259" key="2">
    <source>
        <dbReference type="Pfam" id="PF00501"/>
    </source>
</evidence>
<dbReference type="InterPro" id="IPR000873">
    <property type="entry name" value="AMP-dep_synth/lig_dom"/>
</dbReference>
<evidence type="ECO:0000259" key="3">
    <source>
        <dbReference type="Pfam" id="PF13193"/>
    </source>
</evidence>